<dbReference type="InterPro" id="IPR000008">
    <property type="entry name" value="C2_dom"/>
</dbReference>
<name>A0A4W5JUQ4_9TELE</name>
<dbReference type="STRING" id="62062.ENSHHUP00000003484"/>
<dbReference type="SMART" id="SM00239">
    <property type="entry name" value="C2"/>
    <property type="match status" value="1"/>
</dbReference>
<accession>A0A4W5JUQ4</accession>
<dbReference type="PANTHER" id="PTHR46096:SF1">
    <property type="entry name" value="PERFORIN 1.5"/>
    <property type="match status" value="1"/>
</dbReference>
<dbReference type="SUPFAM" id="SSF49562">
    <property type="entry name" value="C2 domain (Calcium/lipid-binding domain, CaLB)"/>
    <property type="match status" value="1"/>
</dbReference>
<evidence type="ECO:0000313" key="4">
    <source>
        <dbReference type="Proteomes" id="UP000314982"/>
    </source>
</evidence>
<dbReference type="Gene3D" id="2.60.40.150">
    <property type="entry name" value="C2 domain"/>
    <property type="match status" value="1"/>
</dbReference>
<dbReference type="GO" id="GO:0051607">
    <property type="term" value="P:defense response to virus"/>
    <property type="evidence" value="ECO:0007669"/>
    <property type="project" value="TreeGrafter"/>
</dbReference>
<feature type="chain" id="PRO_5021449744" evidence="1">
    <location>
        <begin position="22"/>
        <end position="130"/>
    </location>
</feature>
<dbReference type="GeneTree" id="ENSGT00390000012710"/>
<organism evidence="3 4">
    <name type="scientific">Hucho hucho</name>
    <name type="common">huchen</name>
    <dbReference type="NCBI Taxonomy" id="62062"/>
    <lineage>
        <taxon>Eukaryota</taxon>
        <taxon>Metazoa</taxon>
        <taxon>Chordata</taxon>
        <taxon>Craniata</taxon>
        <taxon>Vertebrata</taxon>
        <taxon>Euteleostomi</taxon>
        <taxon>Actinopterygii</taxon>
        <taxon>Neopterygii</taxon>
        <taxon>Teleostei</taxon>
        <taxon>Protacanthopterygii</taxon>
        <taxon>Salmoniformes</taxon>
        <taxon>Salmonidae</taxon>
        <taxon>Salmoninae</taxon>
        <taxon>Hucho</taxon>
    </lineage>
</organism>
<evidence type="ECO:0000259" key="2">
    <source>
        <dbReference type="PROSITE" id="PS50004"/>
    </source>
</evidence>
<sequence>LAMASLSLGLLFLCMLVGVHGANVRVSGLHASGLQGDAAGNFPDPYVKVWCGGVSGGMTDWHKDTNNPSWSAVFSFLNVPSSASLKFEIWDKDLNFDDHLGTCTTRLQSGSHSVTCGLSSGTFYYTYSYQ</sequence>
<evidence type="ECO:0000313" key="3">
    <source>
        <dbReference type="Ensembl" id="ENSHHUP00000003484.1"/>
    </source>
</evidence>
<reference evidence="3" key="2">
    <citation type="submission" date="2025-08" db="UniProtKB">
        <authorList>
            <consortium name="Ensembl"/>
        </authorList>
    </citation>
    <scope>IDENTIFICATION</scope>
</reference>
<dbReference type="Proteomes" id="UP000314982">
    <property type="component" value="Unassembled WGS sequence"/>
</dbReference>
<dbReference type="InterPro" id="IPR052784">
    <property type="entry name" value="Perforin-1_pore-forming"/>
</dbReference>
<dbReference type="GO" id="GO:0022829">
    <property type="term" value="F:wide pore channel activity"/>
    <property type="evidence" value="ECO:0007669"/>
    <property type="project" value="TreeGrafter"/>
</dbReference>
<dbReference type="GO" id="GO:0001913">
    <property type="term" value="P:T cell mediated cytotoxicity"/>
    <property type="evidence" value="ECO:0007669"/>
    <property type="project" value="TreeGrafter"/>
</dbReference>
<evidence type="ECO:0000256" key="1">
    <source>
        <dbReference type="SAM" id="SignalP"/>
    </source>
</evidence>
<dbReference type="PROSITE" id="PS50004">
    <property type="entry name" value="C2"/>
    <property type="match status" value="1"/>
</dbReference>
<dbReference type="PANTHER" id="PTHR46096">
    <property type="entry name" value="PERFORIN-1"/>
    <property type="match status" value="1"/>
</dbReference>
<proteinExistence type="predicted"/>
<keyword evidence="4" id="KW-1185">Reference proteome</keyword>
<dbReference type="Ensembl" id="ENSHHUT00000003606.1">
    <property type="protein sequence ID" value="ENSHHUP00000003484.1"/>
    <property type="gene ID" value="ENSHHUG00000002187.1"/>
</dbReference>
<reference evidence="4" key="1">
    <citation type="submission" date="2018-06" db="EMBL/GenBank/DDBJ databases">
        <title>Genome assembly of Danube salmon.</title>
        <authorList>
            <person name="Macqueen D.J."/>
            <person name="Gundappa M.K."/>
        </authorList>
    </citation>
    <scope>NUCLEOTIDE SEQUENCE [LARGE SCALE GENOMIC DNA]</scope>
</reference>
<dbReference type="GO" id="GO:0016020">
    <property type="term" value="C:membrane"/>
    <property type="evidence" value="ECO:0007669"/>
    <property type="project" value="TreeGrafter"/>
</dbReference>
<keyword evidence="1" id="KW-0732">Signal</keyword>
<dbReference type="InterPro" id="IPR035892">
    <property type="entry name" value="C2_domain_sf"/>
</dbReference>
<dbReference type="AlphaFoldDB" id="A0A4W5JUQ4"/>
<protein>
    <submittedName>
        <fullName evidence="3">Si:ch211-240l19.6</fullName>
    </submittedName>
</protein>
<dbReference type="Pfam" id="PF00168">
    <property type="entry name" value="C2"/>
    <property type="match status" value="1"/>
</dbReference>
<feature type="domain" description="C2" evidence="2">
    <location>
        <begin position="2"/>
        <end position="123"/>
    </location>
</feature>
<reference evidence="3" key="3">
    <citation type="submission" date="2025-09" db="UniProtKB">
        <authorList>
            <consortium name="Ensembl"/>
        </authorList>
    </citation>
    <scope>IDENTIFICATION</scope>
</reference>
<dbReference type="GO" id="GO:0001771">
    <property type="term" value="P:immunological synapse formation"/>
    <property type="evidence" value="ECO:0007669"/>
    <property type="project" value="TreeGrafter"/>
</dbReference>
<feature type="signal peptide" evidence="1">
    <location>
        <begin position="1"/>
        <end position="21"/>
    </location>
</feature>